<dbReference type="SUPFAM" id="SSF51197">
    <property type="entry name" value="Clavaminate synthase-like"/>
    <property type="match status" value="1"/>
</dbReference>
<evidence type="ECO:0000256" key="1">
    <source>
        <dbReference type="SAM" id="MobiDB-lite"/>
    </source>
</evidence>
<proteinExistence type="predicted"/>
<reference evidence="3" key="1">
    <citation type="journal article" date="2020" name="Stud. Mycol.">
        <title>101 Dothideomycetes genomes: a test case for predicting lifestyles and emergence of pathogens.</title>
        <authorList>
            <person name="Haridas S."/>
            <person name="Albert R."/>
            <person name="Binder M."/>
            <person name="Bloem J."/>
            <person name="Labutti K."/>
            <person name="Salamov A."/>
            <person name="Andreopoulos B."/>
            <person name="Baker S."/>
            <person name="Barry K."/>
            <person name="Bills G."/>
            <person name="Bluhm B."/>
            <person name="Cannon C."/>
            <person name="Castanera R."/>
            <person name="Culley D."/>
            <person name="Daum C."/>
            <person name="Ezra D."/>
            <person name="Gonzalez J."/>
            <person name="Henrissat B."/>
            <person name="Kuo A."/>
            <person name="Liang C."/>
            <person name="Lipzen A."/>
            <person name="Lutzoni F."/>
            <person name="Magnuson J."/>
            <person name="Mondo S."/>
            <person name="Nolan M."/>
            <person name="Ohm R."/>
            <person name="Pangilinan J."/>
            <person name="Park H.-J."/>
            <person name="Ramirez L."/>
            <person name="Alfaro M."/>
            <person name="Sun H."/>
            <person name="Tritt A."/>
            <person name="Yoshinaga Y."/>
            <person name="Zwiers L.-H."/>
            <person name="Turgeon B."/>
            <person name="Goodwin S."/>
            <person name="Spatafora J."/>
            <person name="Crous P."/>
            <person name="Grigoriev I."/>
        </authorList>
    </citation>
    <scope>NUCLEOTIDE SEQUENCE</scope>
    <source>
        <strain evidence="3">CBS 269.34</strain>
    </source>
</reference>
<dbReference type="EMBL" id="MU004198">
    <property type="protein sequence ID" value="KAF2490003.1"/>
    <property type="molecule type" value="Genomic_DNA"/>
</dbReference>
<dbReference type="InterPro" id="IPR003347">
    <property type="entry name" value="JmjC_dom"/>
</dbReference>
<name>A0A6A6QEC3_9PEZI</name>
<evidence type="ECO:0000313" key="4">
    <source>
        <dbReference type="Proteomes" id="UP000799750"/>
    </source>
</evidence>
<sequence length="549" mass="61468">MPVSASSSLPVVHSAVHTLDEVEDLMPPRKRRRTDEPDTLIVKLPHSLGSTPEPLEYLIGSLPKDRGLESLDDIVGGLPKDPFSQKIAATLRDGGFLSYMEFQKSSERQAVFGAKFLDQPHLTRYCPWTKDMPRDNVSAHAQDIVLADVIATANKLKGNFQNLHLNRHVVGADATTLLTAEVLRSMRKPLRQAPAVLMNIPSPRLHTLYATPSIFAAEKGVLRRTEVTVNIGPYLSFVDLHHDDAHGTQTLTSGRKLWLFFPPTETNLSALRKAYQTSFYGAEGASRDTKAQRFLARISGKYPTDDTPGRANKDSPTLSNGIAIIQTANTNMWIPPFCPHAVFTLQSSVLVGREFYLPRTLPLRIEQVELFGAYGKCVSETGPAQFDWVVELVEHIAAVLRLPMKKKKKRLPLTTKKVMKRKRNDNQTGTHESANSSVSVPSSFSESGSVQSMHWELEATFLAWSSQYESIGTLIQNISSMPGVEKEHRQKMSKAVTTVWREFLRCPEVQAWKTCPACGIDFGKRSGREHLWKEHLVPCHSQEGWKTWR</sequence>
<feature type="domain" description="JmjC" evidence="2">
    <location>
        <begin position="200"/>
        <end position="372"/>
    </location>
</feature>
<protein>
    <recommendedName>
        <fullName evidence="2">JmjC domain-containing protein</fullName>
    </recommendedName>
</protein>
<dbReference type="SMART" id="SM00558">
    <property type="entry name" value="JmjC"/>
    <property type="match status" value="1"/>
</dbReference>
<feature type="compositionally biased region" description="Basic residues" evidence="1">
    <location>
        <begin position="413"/>
        <end position="423"/>
    </location>
</feature>
<dbReference type="OrthoDB" id="3790934at2759"/>
<feature type="compositionally biased region" description="Low complexity" evidence="1">
    <location>
        <begin position="433"/>
        <end position="443"/>
    </location>
</feature>
<organism evidence="3 4">
    <name type="scientific">Lophium mytilinum</name>
    <dbReference type="NCBI Taxonomy" id="390894"/>
    <lineage>
        <taxon>Eukaryota</taxon>
        <taxon>Fungi</taxon>
        <taxon>Dikarya</taxon>
        <taxon>Ascomycota</taxon>
        <taxon>Pezizomycotina</taxon>
        <taxon>Dothideomycetes</taxon>
        <taxon>Pleosporomycetidae</taxon>
        <taxon>Mytilinidiales</taxon>
        <taxon>Mytilinidiaceae</taxon>
        <taxon>Lophium</taxon>
    </lineage>
</organism>
<feature type="region of interest" description="Disordered" evidence="1">
    <location>
        <begin position="413"/>
        <end position="443"/>
    </location>
</feature>
<gene>
    <name evidence="3" type="ORF">BU16DRAFT_567102</name>
</gene>
<dbReference type="Proteomes" id="UP000799750">
    <property type="component" value="Unassembled WGS sequence"/>
</dbReference>
<dbReference type="Gene3D" id="2.60.120.650">
    <property type="entry name" value="Cupin"/>
    <property type="match status" value="1"/>
</dbReference>
<dbReference type="AlphaFoldDB" id="A0A6A6QEC3"/>
<evidence type="ECO:0000313" key="3">
    <source>
        <dbReference type="EMBL" id="KAF2490003.1"/>
    </source>
</evidence>
<accession>A0A6A6QEC3</accession>
<keyword evidence="4" id="KW-1185">Reference proteome</keyword>
<dbReference type="PROSITE" id="PS51184">
    <property type="entry name" value="JMJC"/>
    <property type="match status" value="1"/>
</dbReference>
<evidence type="ECO:0000259" key="2">
    <source>
        <dbReference type="PROSITE" id="PS51184"/>
    </source>
</evidence>